<evidence type="ECO:0000256" key="8">
    <source>
        <dbReference type="ARBA" id="ARBA00044898"/>
    </source>
</evidence>
<dbReference type="PANTHER" id="PTHR23512:SF5">
    <property type="entry name" value="MAJOR FACILITATOR SUPERFAMILY DOMAIN-CONTAINING PROTEIN 1"/>
    <property type="match status" value="1"/>
</dbReference>
<feature type="transmembrane region" description="Helical" evidence="19">
    <location>
        <begin position="268"/>
        <end position="289"/>
    </location>
</feature>
<dbReference type="InterPro" id="IPR020846">
    <property type="entry name" value="MFS_dom"/>
</dbReference>
<evidence type="ECO:0000256" key="4">
    <source>
        <dbReference type="ARBA" id="ARBA00044881"/>
    </source>
</evidence>
<dbReference type="GO" id="GO:0022857">
    <property type="term" value="F:transmembrane transporter activity"/>
    <property type="evidence" value="ECO:0007669"/>
    <property type="project" value="InterPro"/>
</dbReference>
<comment type="catalytic activity">
    <reaction evidence="13">
        <text>L-alanyl-L-lysine(out) = L-alanyl-L-lysine(in)</text>
        <dbReference type="Rhea" id="RHEA:79415"/>
        <dbReference type="ChEBI" id="CHEBI:192470"/>
    </reaction>
</comment>
<evidence type="ECO:0000256" key="3">
    <source>
        <dbReference type="ARBA" id="ARBA00044878"/>
    </source>
</evidence>
<comment type="catalytic activity">
    <reaction evidence="12">
        <text>L-histidyl-L-alpha-amino acid(out) = L-histidyl-L-alpha-amino acid(in)</text>
        <dbReference type="Rhea" id="RHEA:79379"/>
        <dbReference type="ChEBI" id="CHEBI:229964"/>
    </reaction>
</comment>
<evidence type="ECO:0000256" key="1">
    <source>
        <dbReference type="ARBA" id="ARBA00004141"/>
    </source>
</evidence>
<evidence type="ECO:0000256" key="6">
    <source>
        <dbReference type="ARBA" id="ARBA00044891"/>
    </source>
</evidence>
<evidence type="ECO:0000256" key="19">
    <source>
        <dbReference type="SAM" id="Phobius"/>
    </source>
</evidence>
<comment type="catalytic activity">
    <reaction evidence="4">
        <text>L-alpha-aminoacyl-L-arginine(out) = L-alpha-aminoacyl-L-arginine(in)</text>
        <dbReference type="Rhea" id="RHEA:79367"/>
        <dbReference type="ChEBI" id="CHEBI:229968"/>
    </reaction>
</comment>
<evidence type="ECO:0000256" key="2">
    <source>
        <dbReference type="ARBA" id="ARBA00044876"/>
    </source>
</evidence>
<evidence type="ECO:0000256" key="14">
    <source>
        <dbReference type="ARBA" id="ARBA00044924"/>
    </source>
</evidence>
<evidence type="ECO:0000313" key="21">
    <source>
        <dbReference type="EMBL" id="GAV02517.1"/>
    </source>
</evidence>
<comment type="catalytic activity">
    <reaction evidence="6">
        <text>L-lysyl-L-alpha-amino acid(out) = L-lysyl-L-alpha-amino acid(in)</text>
        <dbReference type="Rhea" id="RHEA:79387"/>
        <dbReference type="ChEBI" id="CHEBI:229965"/>
    </reaction>
</comment>
<dbReference type="Proteomes" id="UP000186922">
    <property type="component" value="Unassembled WGS sequence"/>
</dbReference>
<dbReference type="PANTHER" id="PTHR23512">
    <property type="entry name" value="MAJOR FACILITATOR SUPERFAMILY DOMAIN-CONTAINING PROTEIN 1"/>
    <property type="match status" value="1"/>
</dbReference>
<comment type="catalytic activity">
    <reaction evidence="7">
        <text>L-alpha-aminoacyl-L-lysine(out) = L-alpha-aminoacyl-L-lysine(in)</text>
        <dbReference type="Rhea" id="RHEA:79383"/>
        <dbReference type="ChEBI" id="CHEBI:229966"/>
    </reaction>
</comment>
<evidence type="ECO:0000256" key="16">
    <source>
        <dbReference type="ARBA" id="ARBA00045018"/>
    </source>
</evidence>
<feature type="transmembrane region" description="Helical" evidence="19">
    <location>
        <begin position="360"/>
        <end position="381"/>
    </location>
</feature>
<feature type="transmembrane region" description="Helical" evidence="19">
    <location>
        <begin position="179"/>
        <end position="201"/>
    </location>
</feature>
<dbReference type="GO" id="GO:0016020">
    <property type="term" value="C:membrane"/>
    <property type="evidence" value="ECO:0007669"/>
    <property type="project" value="UniProtKB-SubCell"/>
</dbReference>
<feature type="transmembrane region" description="Helical" evidence="19">
    <location>
        <begin position="111"/>
        <end position="134"/>
    </location>
</feature>
<comment type="catalytic activity">
    <reaction evidence="10">
        <text>L-lysyl-L-lysine(out) = L-lysyl-L-lysine(in)</text>
        <dbReference type="Rhea" id="RHEA:79403"/>
        <dbReference type="ChEBI" id="CHEBI:229956"/>
    </reaction>
</comment>
<comment type="catalytic activity">
    <reaction evidence="2">
        <text>L-lysyl-L-alanine(out) = L-lysyl-L-alanine(in)</text>
        <dbReference type="Rhea" id="RHEA:79399"/>
        <dbReference type="ChEBI" id="CHEBI:229954"/>
    </reaction>
</comment>
<dbReference type="InterPro" id="IPR036259">
    <property type="entry name" value="MFS_trans_sf"/>
</dbReference>
<organism evidence="21 22">
    <name type="scientific">Ramazzottius varieornatus</name>
    <name type="common">Water bear</name>
    <name type="synonym">Tardigrade</name>
    <dbReference type="NCBI Taxonomy" id="947166"/>
    <lineage>
        <taxon>Eukaryota</taxon>
        <taxon>Metazoa</taxon>
        <taxon>Ecdysozoa</taxon>
        <taxon>Tardigrada</taxon>
        <taxon>Eutardigrada</taxon>
        <taxon>Parachela</taxon>
        <taxon>Hypsibioidea</taxon>
        <taxon>Ramazzottiidae</taxon>
        <taxon>Ramazzottius</taxon>
    </lineage>
</organism>
<comment type="caution">
    <text evidence="21">The sequence shown here is derived from an EMBL/GenBank/DDBJ whole genome shotgun (WGS) entry which is preliminary data.</text>
</comment>
<comment type="catalytic activity">
    <reaction evidence="3">
        <text>L-histidyl-glycine(out) = L-histidyl-glycine(in)</text>
        <dbReference type="Rhea" id="RHEA:79395"/>
        <dbReference type="ChEBI" id="CHEBI:229957"/>
    </reaction>
</comment>
<comment type="catalytic activity">
    <reaction evidence="5">
        <text>L-alpha-aminoacyl-L-histidine(out) = L-alpha-aminoacyl-L-histidine(in)</text>
        <dbReference type="Rhea" id="RHEA:79375"/>
        <dbReference type="ChEBI" id="CHEBI:229967"/>
    </reaction>
</comment>
<evidence type="ECO:0000256" key="17">
    <source>
        <dbReference type="ARBA" id="ARBA00045709"/>
    </source>
</evidence>
<comment type="catalytic activity">
    <reaction evidence="14">
        <text>L-lysyl-glycine(out) = L-lysyl-glycine(in)</text>
        <dbReference type="Rhea" id="RHEA:79407"/>
        <dbReference type="ChEBI" id="CHEBI:191202"/>
    </reaction>
</comment>
<evidence type="ECO:0000256" key="18">
    <source>
        <dbReference type="ARBA" id="ARBA00046376"/>
    </source>
</evidence>
<comment type="subcellular location">
    <subcellularLocation>
        <location evidence="1">Membrane</location>
        <topology evidence="1">Multi-pass membrane protein</topology>
    </subcellularLocation>
</comment>
<dbReference type="SUPFAM" id="SSF103473">
    <property type="entry name" value="MFS general substrate transporter"/>
    <property type="match status" value="1"/>
</dbReference>
<evidence type="ECO:0000256" key="13">
    <source>
        <dbReference type="ARBA" id="ARBA00044919"/>
    </source>
</evidence>
<evidence type="ECO:0000256" key="10">
    <source>
        <dbReference type="ARBA" id="ARBA00044900"/>
    </source>
</evidence>
<dbReference type="PROSITE" id="PS50850">
    <property type="entry name" value="MFS"/>
    <property type="match status" value="1"/>
</dbReference>
<accession>A0A1D1VLP6</accession>
<keyword evidence="19" id="KW-1133">Transmembrane helix</keyword>
<dbReference type="InterPro" id="IPR052187">
    <property type="entry name" value="MFSD1"/>
</dbReference>
<comment type="subunit">
    <text evidence="18">Homodimer. Interacts with lysosomal protein GLMP (via lumenal domain); the interaction starts while both proteins are still in the endoplasmic reticulum and is required for stabilization of MFSD1 in lysosomes but has no direct effect on its targeting to lysosomes or transporter activity.</text>
</comment>
<comment type="catalytic activity">
    <reaction evidence="9">
        <text>L-arginyl-L-alpha-amino acid(out) = L-arginyl-L-alpha-amino acid(in)</text>
        <dbReference type="Rhea" id="RHEA:79371"/>
        <dbReference type="ChEBI" id="CHEBI:84315"/>
    </reaction>
</comment>
<feature type="transmembrane region" description="Helical" evidence="19">
    <location>
        <begin position="393"/>
        <end position="413"/>
    </location>
</feature>
<evidence type="ECO:0000256" key="7">
    <source>
        <dbReference type="ARBA" id="ARBA00044893"/>
    </source>
</evidence>
<comment type="catalytic activity">
    <reaction evidence="11">
        <text>L-arginyl-glycine(out) = L-arginyl-glycine(in)</text>
        <dbReference type="Rhea" id="RHEA:79391"/>
        <dbReference type="ChEBI" id="CHEBI:229955"/>
    </reaction>
</comment>
<evidence type="ECO:0000259" key="20">
    <source>
        <dbReference type="PROSITE" id="PS50850"/>
    </source>
</evidence>
<feature type="transmembrane region" description="Helical" evidence="19">
    <location>
        <begin position="298"/>
        <end position="321"/>
    </location>
</feature>
<dbReference type="InterPro" id="IPR011701">
    <property type="entry name" value="MFS"/>
</dbReference>
<feature type="transmembrane region" description="Helical" evidence="19">
    <location>
        <begin position="146"/>
        <end position="167"/>
    </location>
</feature>
<dbReference type="OrthoDB" id="424834at2759"/>
<keyword evidence="22" id="KW-1185">Reference proteome</keyword>
<feature type="transmembrane region" description="Helical" evidence="19">
    <location>
        <begin position="232"/>
        <end position="252"/>
    </location>
</feature>
<feature type="transmembrane region" description="Helical" evidence="19">
    <location>
        <begin position="83"/>
        <end position="105"/>
    </location>
</feature>
<comment type="catalytic activity">
    <reaction evidence="8">
        <text>L-aspartyl-L-lysine(out) = L-aspartyl-L-lysine(in)</text>
        <dbReference type="Rhea" id="RHEA:79411"/>
        <dbReference type="ChEBI" id="CHEBI:229953"/>
    </reaction>
</comment>
<feature type="transmembrane region" description="Helical" evidence="19">
    <location>
        <begin position="56"/>
        <end position="76"/>
    </location>
</feature>
<keyword evidence="19" id="KW-0812">Transmembrane</keyword>
<evidence type="ECO:0000256" key="11">
    <source>
        <dbReference type="ARBA" id="ARBA00044903"/>
    </source>
</evidence>
<evidence type="ECO:0000256" key="5">
    <source>
        <dbReference type="ARBA" id="ARBA00044884"/>
    </source>
</evidence>
<evidence type="ECO:0000256" key="15">
    <source>
        <dbReference type="ARBA" id="ARBA00044985"/>
    </source>
</evidence>
<sequence>MSVRWPILLSTSFISFSADYFYDVPSVVHDRLTFNASACLEGRDKCLHLTAVQYDLLFAVYAWFGACIVPFSGIIADKLGCRWTLTSFGILFFLGSAIFSSSVYFDNEQTSFILMMCGRMIFGVGSTSASVVTSRLLSLWFKDKELGLAFAINIVAGRLGSVVNFLLTENVAEAIGLRPTLWLGTALCGVGLVGGVVAGYIHSIGLRRLGREASEESTEPFRIGMIKQFTPSFWVLALFLVFFYAGVLPFVAEAPHYFEDRFHYTPSYAGYIAGSTYDIALISPLFGFLSDRWGRRGLWVLAAPTILLSGYILLVTIPWFPPILFCLMMGVAYTLVAAIAWSCAPLLVPESGVGTAMGLLSSFQMFGVGVSNALIGVLLNQSNKSRMEVWDDVVWLLGSCAGVGFLMAIMLNISDYKTGYRLRASQKERALQSKEVQTSSTETGSYKEYLIDPTESLGYGSNENSSAVFPEQRVVFF</sequence>
<dbReference type="Gene3D" id="1.20.1250.20">
    <property type="entry name" value="MFS general substrate transporter like domains"/>
    <property type="match status" value="2"/>
</dbReference>
<keyword evidence="19" id="KW-0472">Membrane</keyword>
<comment type="function">
    <text evidence="17">Lysosomal dipeptide uniporter that selectively exports lysine, arginine or histidine-containing dipeptides with a net positive charge from the lysosome lumen into the cytosol. Could play a role in a specific type of protein O-glycosylation indirectly regulating macrophages migration and tissue invasion. Also essential for liver homeostasis.</text>
</comment>
<dbReference type="Pfam" id="PF07690">
    <property type="entry name" value="MFS_1"/>
    <property type="match status" value="1"/>
</dbReference>
<protein>
    <recommendedName>
        <fullName evidence="15">Lysosomal dipeptide transporter MFSD1</fullName>
    </recommendedName>
    <alternativeName>
        <fullName evidence="16">Major facilitator superfamily domain-containing protein 1</fullName>
    </alternativeName>
</protein>
<dbReference type="STRING" id="947166.A0A1D1VLP6"/>
<proteinExistence type="predicted"/>
<dbReference type="AlphaFoldDB" id="A0A1D1VLP6"/>
<feature type="transmembrane region" description="Helical" evidence="19">
    <location>
        <begin position="327"/>
        <end position="348"/>
    </location>
</feature>
<evidence type="ECO:0000313" key="22">
    <source>
        <dbReference type="Proteomes" id="UP000186922"/>
    </source>
</evidence>
<name>A0A1D1VLP6_RAMVA</name>
<feature type="domain" description="Major facilitator superfamily (MFS) profile" evidence="20">
    <location>
        <begin position="7"/>
        <end position="416"/>
    </location>
</feature>
<evidence type="ECO:0000256" key="12">
    <source>
        <dbReference type="ARBA" id="ARBA00044912"/>
    </source>
</evidence>
<gene>
    <name evidence="21" type="primary">RvY_13073-1</name>
    <name evidence="21" type="synonym">RvY_13073.1</name>
    <name evidence="21" type="ORF">RvY_13073</name>
</gene>
<reference evidence="21 22" key="1">
    <citation type="journal article" date="2016" name="Nat. Commun.">
        <title>Extremotolerant tardigrade genome and improved radiotolerance of human cultured cells by tardigrade-unique protein.</title>
        <authorList>
            <person name="Hashimoto T."/>
            <person name="Horikawa D.D."/>
            <person name="Saito Y."/>
            <person name="Kuwahara H."/>
            <person name="Kozuka-Hata H."/>
            <person name="Shin-I T."/>
            <person name="Minakuchi Y."/>
            <person name="Ohishi K."/>
            <person name="Motoyama A."/>
            <person name="Aizu T."/>
            <person name="Enomoto A."/>
            <person name="Kondo K."/>
            <person name="Tanaka S."/>
            <person name="Hara Y."/>
            <person name="Koshikawa S."/>
            <person name="Sagara H."/>
            <person name="Miura T."/>
            <person name="Yokobori S."/>
            <person name="Miyagawa K."/>
            <person name="Suzuki Y."/>
            <person name="Kubo T."/>
            <person name="Oyama M."/>
            <person name="Kohara Y."/>
            <person name="Fujiyama A."/>
            <person name="Arakawa K."/>
            <person name="Katayama T."/>
            <person name="Toyoda A."/>
            <person name="Kunieda T."/>
        </authorList>
    </citation>
    <scope>NUCLEOTIDE SEQUENCE [LARGE SCALE GENOMIC DNA]</scope>
    <source>
        <strain evidence="21 22">YOKOZUNA-1</strain>
    </source>
</reference>
<dbReference type="EMBL" id="BDGG01000008">
    <property type="protein sequence ID" value="GAV02517.1"/>
    <property type="molecule type" value="Genomic_DNA"/>
</dbReference>
<evidence type="ECO:0000256" key="9">
    <source>
        <dbReference type="ARBA" id="ARBA00044899"/>
    </source>
</evidence>